<proteinExistence type="predicted"/>
<feature type="compositionally biased region" description="Basic and acidic residues" evidence="6">
    <location>
        <begin position="489"/>
        <end position="503"/>
    </location>
</feature>
<dbReference type="PANTHER" id="PTHR42648">
    <property type="entry name" value="TRANSPOSASE, PUTATIVE-RELATED"/>
    <property type="match status" value="1"/>
</dbReference>
<feature type="region of interest" description="Disordered" evidence="6">
    <location>
        <begin position="480"/>
        <end position="526"/>
    </location>
</feature>
<keyword evidence="5" id="KW-0863">Zinc-finger</keyword>
<dbReference type="SMART" id="SM00343">
    <property type="entry name" value="ZnF_C2HC"/>
    <property type="match status" value="2"/>
</dbReference>
<protein>
    <submittedName>
        <fullName evidence="9">Uncharacterized protein</fullName>
    </submittedName>
</protein>
<keyword evidence="5" id="KW-0862">Zinc</keyword>
<comment type="caution">
    <text evidence="9">The sequence shown here is derived from an EMBL/GenBank/DDBJ whole genome shotgun (WGS) entry which is preliminary data.</text>
</comment>
<dbReference type="Pfam" id="PF07727">
    <property type="entry name" value="RVT_2"/>
    <property type="match status" value="1"/>
</dbReference>
<feature type="region of interest" description="Disordered" evidence="6">
    <location>
        <begin position="273"/>
        <end position="297"/>
    </location>
</feature>
<dbReference type="InterPro" id="IPR012337">
    <property type="entry name" value="RNaseH-like_sf"/>
</dbReference>
<dbReference type="Pfam" id="PF13976">
    <property type="entry name" value="gag_pre-integrs"/>
    <property type="match status" value="1"/>
</dbReference>
<evidence type="ECO:0000256" key="5">
    <source>
        <dbReference type="PROSITE-ProRule" id="PRU00047"/>
    </source>
</evidence>
<evidence type="ECO:0000256" key="4">
    <source>
        <dbReference type="ARBA" id="ARBA00022801"/>
    </source>
</evidence>
<dbReference type="GO" id="GO:0003676">
    <property type="term" value="F:nucleic acid binding"/>
    <property type="evidence" value="ECO:0007669"/>
    <property type="project" value="InterPro"/>
</dbReference>
<dbReference type="InterPro" id="IPR036397">
    <property type="entry name" value="RNaseH_sf"/>
</dbReference>
<dbReference type="Gene3D" id="4.10.60.10">
    <property type="entry name" value="Zinc finger, CCHC-type"/>
    <property type="match status" value="1"/>
</dbReference>
<dbReference type="GO" id="GO:0004190">
    <property type="term" value="F:aspartic-type endopeptidase activity"/>
    <property type="evidence" value="ECO:0007669"/>
    <property type="project" value="UniProtKB-KW"/>
</dbReference>
<dbReference type="InterPro" id="IPR043502">
    <property type="entry name" value="DNA/RNA_pol_sf"/>
</dbReference>
<dbReference type="Pfam" id="PF22936">
    <property type="entry name" value="Pol_BBD"/>
    <property type="match status" value="1"/>
</dbReference>
<dbReference type="EMBL" id="SZYD01000014">
    <property type="protein sequence ID" value="KAD4180056.1"/>
    <property type="molecule type" value="Genomic_DNA"/>
</dbReference>
<organism evidence="9 10">
    <name type="scientific">Mikania micrantha</name>
    <name type="common">bitter vine</name>
    <dbReference type="NCBI Taxonomy" id="192012"/>
    <lineage>
        <taxon>Eukaryota</taxon>
        <taxon>Viridiplantae</taxon>
        <taxon>Streptophyta</taxon>
        <taxon>Embryophyta</taxon>
        <taxon>Tracheophyta</taxon>
        <taxon>Spermatophyta</taxon>
        <taxon>Magnoliopsida</taxon>
        <taxon>eudicotyledons</taxon>
        <taxon>Gunneridae</taxon>
        <taxon>Pentapetalae</taxon>
        <taxon>asterids</taxon>
        <taxon>campanulids</taxon>
        <taxon>Asterales</taxon>
        <taxon>Asteraceae</taxon>
        <taxon>Asteroideae</taxon>
        <taxon>Heliantheae alliance</taxon>
        <taxon>Eupatorieae</taxon>
        <taxon>Mikania</taxon>
    </lineage>
</organism>
<dbReference type="OrthoDB" id="2014122at2759"/>
<keyword evidence="2" id="KW-0479">Metal-binding</keyword>
<dbReference type="PROSITE" id="PS50994">
    <property type="entry name" value="INTEGRASE"/>
    <property type="match status" value="1"/>
</dbReference>
<feature type="domain" description="Integrase catalytic" evidence="8">
    <location>
        <begin position="1121"/>
        <end position="1287"/>
    </location>
</feature>
<dbReference type="InterPro" id="IPR001878">
    <property type="entry name" value="Znf_CCHC"/>
</dbReference>
<dbReference type="InterPro" id="IPR039537">
    <property type="entry name" value="Retrotran_Ty1/copia-like"/>
</dbReference>
<dbReference type="InterPro" id="IPR036875">
    <property type="entry name" value="Znf_CCHC_sf"/>
</dbReference>
<dbReference type="PANTHER" id="PTHR42648:SF32">
    <property type="entry name" value="RIBONUCLEASE H-LIKE DOMAIN, GAG-PRE-INTEGRASE DOMAIN PROTEIN-RELATED"/>
    <property type="match status" value="1"/>
</dbReference>
<dbReference type="GO" id="GO:0006508">
    <property type="term" value="P:proteolysis"/>
    <property type="evidence" value="ECO:0007669"/>
    <property type="project" value="UniProtKB-KW"/>
</dbReference>
<dbReference type="GO" id="GO:0015074">
    <property type="term" value="P:DNA integration"/>
    <property type="evidence" value="ECO:0007669"/>
    <property type="project" value="InterPro"/>
</dbReference>
<feature type="domain" description="CCHC-type" evidence="7">
    <location>
        <begin position="800"/>
        <end position="814"/>
    </location>
</feature>
<gene>
    <name evidence="9" type="ORF">E3N88_28647</name>
</gene>
<dbReference type="Proteomes" id="UP000326396">
    <property type="component" value="Linkage Group LG4"/>
</dbReference>
<reference evidence="9 10" key="1">
    <citation type="submission" date="2019-05" db="EMBL/GenBank/DDBJ databases">
        <title>Mikania micrantha, genome provides insights into the molecular mechanism of rapid growth.</title>
        <authorList>
            <person name="Liu B."/>
        </authorList>
    </citation>
    <scope>NUCLEOTIDE SEQUENCE [LARGE SCALE GENOMIC DNA]</scope>
    <source>
        <strain evidence="9">NLD-2019</strain>
        <tissue evidence="9">Leaf</tissue>
    </source>
</reference>
<evidence type="ECO:0000313" key="10">
    <source>
        <dbReference type="Proteomes" id="UP000326396"/>
    </source>
</evidence>
<feature type="compositionally biased region" description="Polar residues" evidence="6">
    <location>
        <begin position="1349"/>
        <end position="1364"/>
    </location>
</feature>
<dbReference type="Pfam" id="PF00665">
    <property type="entry name" value="rve"/>
    <property type="match status" value="1"/>
</dbReference>
<evidence type="ECO:0000313" key="9">
    <source>
        <dbReference type="EMBL" id="KAD4180056.1"/>
    </source>
</evidence>
<dbReference type="InterPro" id="IPR025724">
    <property type="entry name" value="GAG-pre-integrase_dom"/>
</dbReference>
<dbReference type="Pfam" id="PF00098">
    <property type="entry name" value="zf-CCHC"/>
    <property type="match status" value="2"/>
</dbReference>
<feature type="domain" description="CCHC-type" evidence="7">
    <location>
        <begin position="393"/>
        <end position="408"/>
    </location>
</feature>
<feature type="region of interest" description="Disordered" evidence="6">
    <location>
        <begin position="1347"/>
        <end position="1381"/>
    </location>
</feature>
<dbReference type="InterPro" id="IPR001584">
    <property type="entry name" value="Integrase_cat-core"/>
</dbReference>
<name>A0A5N6N123_9ASTR</name>
<evidence type="ECO:0000259" key="7">
    <source>
        <dbReference type="PROSITE" id="PS50158"/>
    </source>
</evidence>
<dbReference type="InterPro" id="IPR054722">
    <property type="entry name" value="PolX-like_BBD"/>
</dbReference>
<evidence type="ECO:0000259" key="8">
    <source>
        <dbReference type="PROSITE" id="PS50994"/>
    </source>
</evidence>
<keyword evidence="10" id="KW-1185">Reference proteome</keyword>
<evidence type="ECO:0000256" key="3">
    <source>
        <dbReference type="ARBA" id="ARBA00022750"/>
    </source>
</evidence>
<evidence type="ECO:0000256" key="6">
    <source>
        <dbReference type="SAM" id="MobiDB-lite"/>
    </source>
</evidence>
<accession>A0A5N6N123</accession>
<sequence length="1979" mass="223694">MEDLALMANQNHRIQTLLLTENETGNSNKAPKLLTLDDYPHWKYRFEIHINGVDTNLWMMIEGGYLRPLNEDGTPMLVTRMTEPQRKLYDYEKKAYAILSQSIATDIFHQFRQFTSAKLLWDALQQRYEGNDALKSIKSKALRKEFNSFMYVGNESLDELIARFYHLLSELFNHEVKTTTQEKIQFLADALPPKWESFLMVLKQNQMMAHMDINDFIQKLKEQEIENKWKAKRVVQVQDPSLYYSTPTVDKSTTHAPLKTAFVSKTSEASSAAHMNFSQSSSSSSQQEHHQPTASLKTENFDKVTVEIAKEHMCLLSTLVSSYDGLVAGQIGNPYLTNDDYSQIDPDDMERIDIMWALASAVRRAKEFVKRTGKDINLNKESKFGFDMASVTCYNCGEKGHFAKQCKQPKKAGNKNPFQHQKSSTANLERRLVPIDSPSQVGSSSSASKALMVQQDEGVNWDFRFNADKEDQDKACVAEIQQSEGQSEESIRVDSLRNDDKISSPESDNLTDSDTQDSDAEADDSSTQFALMVNSSASTESEQVYIDCLSSHSECFNCVDLRSKVLAYHTHNSVLMNDLDLCIEANKVLKSNEKDFQAKIDLLSRQLHEAEIAVLNNQDAITSYLNTINEIKKKLAIVECDYETLGQKLKSYESSSYIIEHMLSRDVKDFQVTTPLVIDPVSLSTNQSSSKTVGSRVDGVVEDWVSDSEDESEYSTPRNQTSVVMKGDPIYNSKIYKELCFVKASQESEAKHVTKSAFVGNKGTKGLGFKPDCQKTNVFKSNRKPFSDLKHFHKKGDKVCFECGESGHIVRFCPHLIRPKVVSFKKLNSALPKPVKSVPKPVQTKAIQPVQIITSDKGKGKQETLHVPSVPKVNQAKSSSIYLKTSFDKHAIWKVKSSEDSVSPISDKSFPDGKWIDVAPKAGVNSNWIVDSGASRHMTGDISLLTNVNAVRGGYVAFAGDKGGFITGEGILTNGQVSFDNVRYVKQLENNLLSVSQICDNEYKVLFDDSKCYILKQGVKIPEDWILMFAPRKQDLYVLNMATASTTSSTASCFMTKATEKDSILWHKRMGHLSLRKMNHLVHNSLVEGVSLKNFKLSDICVSCKKGKQSKQSHKLKKLHSINVPLELLHMDLFGPVNRKSIAGDQYCLVITDEYSRYSWVFFLKEKSETFDCIQVLVTKLESLYKLKIRQFRTDNGTEFKNRNMENFCNARGIVQQFSAPYVPQMNGVAERKNRTLIEAARTMLADSSLPVQFWNEAVANACYTLNRVLIVKRHGKTCFELLHIRKPNLKYLEPFGAPCTMLKKHEQGKFNEKVEEGYFLGYSTPNKRVYNIATHNVEEWYHVDNASDETSQPTSAYGPSTQINDDSSDTDDNPPAAPEPVVDNLVPGLEDLNLNNLDPEVEVPAHPVGRINRIHPQDNIIGSPLDGVKTRNQISSGGLADILDFSDVSFCAHSCFISQVEQRTVTEALKEESWVDAMQEELLQFKKLGVWQLVDRPKGAKVIGTRWVLRCKKDDHGIIVRNKARLVVQGFRQIEGLDYNEVFAPVARLEAIRIFLAYASFKKFKVYQMDVKSAFLHGVISETVYVSQPPGFEDPLHRDQVYKLDKALYGLHQAPRAWYETLSTHLLNNGFRRGVIDCTLFIREKDSDLLLVQVYVDDIIFGSTNDSLCKEFEKVMKEKFEMSSMGEMKFFLGLQVDQSEAGIFIHQTKYVGDILSRFSMSDAKPAGTPLAVNHGITPDEKGELIDATLYRVMIGSLMYLTASRPDIMFATCLCARYQSKPRVSHLIAVKRIMRYLKGTPELGLWYPNDDNFELTAYSDSDYGGCKRDFKSTSAGCQFFGNRLVTWQCKKQTSVSTSTCEAEYIAAASCCSQIIWIQQQLRDYGLHFSNTPIYVDNTVAIAVTKNPVQHSKTKHIDIKYHFICDCFEKKLIDVVKIHTDHQKADLFTKAFDKPRFLYLLSANGVFQKDEVQSSSESNK</sequence>
<dbReference type="SUPFAM" id="SSF57756">
    <property type="entry name" value="Retrovirus zinc finger-like domains"/>
    <property type="match status" value="2"/>
</dbReference>
<dbReference type="SUPFAM" id="SSF53098">
    <property type="entry name" value="Ribonuclease H-like"/>
    <property type="match status" value="1"/>
</dbReference>
<dbReference type="Gene3D" id="3.30.420.10">
    <property type="entry name" value="Ribonuclease H-like superfamily/Ribonuclease H"/>
    <property type="match status" value="1"/>
</dbReference>
<dbReference type="SUPFAM" id="SSF56672">
    <property type="entry name" value="DNA/RNA polymerases"/>
    <property type="match status" value="1"/>
</dbReference>
<dbReference type="PROSITE" id="PS50158">
    <property type="entry name" value="ZF_CCHC"/>
    <property type="match status" value="2"/>
</dbReference>
<dbReference type="Pfam" id="PF14223">
    <property type="entry name" value="Retrotran_gag_2"/>
    <property type="match status" value="1"/>
</dbReference>
<feature type="compositionally biased region" description="Polar residues" evidence="6">
    <location>
        <begin position="416"/>
        <end position="427"/>
    </location>
</feature>
<keyword evidence="3" id="KW-0064">Aspartyl protease</keyword>
<dbReference type="InterPro" id="IPR013103">
    <property type="entry name" value="RVT_2"/>
</dbReference>
<dbReference type="GO" id="GO:0008270">
    <property type="term" value="F:zinc ion binding"/>
    <property type="evidence" value="ECO:0007669"/>
    <property type="project" value="UniProtKB-KW"/>
</dbReference>
<feature type="region of interest" description="Disordered" evidence="6">
    <location>
        <begin position="408"/>
        <end position="429"/>
    </location>
</feature>
<dbReference type="CDD" id="cd09272">
    <property type="entry name" value="RNase_HI_RT_Ty1"/>
    <property type="match status" value="1"/>
</dbReference>
<keyword evidence="4" id="KW-0378">Hydrolase</keyword>
<keyword evidence="1" id="KW-0645">Protease</keyword>
<evidence type="ECO:0000256" key="2">
    <source>
        <dbReference type="ARBA" id="ARBA00022723"/>
    </source>
</evidence>
<feature type="compositionally biased region" description="Acidic residues" evidence="6">
    <location>
        <begin position="509"/>
        <end position="524"/>
    </location>
</feature>
<evidence type="ECO:0000256" key="1">
    <source>
        <dbReference type="ARBA" id="ARBA00022670"/>
    </source>
</evidence>